<dbReference type="EMBL" id="ASGP02000007">
    <property type="protein sequence ID" value="KAH9496986.1"/>
    <property type="molecule type" value="Genomic_DNA"/>
</dbReference>
<organism evidence="1 2">
    <name type="scientific">Dermatophagoides farinae</name>
    <name type="common">American house dust mite</name>
    <dbReference type="NCBI Taxonomy" id="6954"/>
    <lineage>
        <taxon>Eukaryota</taxon>
        <taxon>Metazoa</taxon>
        <taxon>Ecdysozoa</taxon>
        <taxon>Arthropoda</taxon>
        <taxon>Chelicerata</taxon>
        <taxon>Arachnida</taxon>
        <taxon>Acari</taxon>
        <taxon>Acariformes</taxon>
        <taxon>Sarcoptiformes</taxon>
        <taxon>Astigmata</taxon>
        <taxon>Psoroptidia</taxon>
        <taxon>Analgoidea</taxon>
        <taxon>Pyroglyphidae</taxon>
        <taxon>Dermatophagoidinae</taxon>
        <taxon>Dermatophagoides</taxon>
    </lineage>
</organism>
<sequence>MQTFAIFDIFVVYNDNIHCISNNTFMKRQNLLSGDSHNDVILATNGRSVFLGPLLSNTQSPGRMISPSLCLIAG</sequence>
<comment type="caution">
    <text evidence="1">The sequence shown here is derived from an EMBL/GenBank/DDBJ whole genome shotgun (WGS) entry which is preliminary data.</text>
</comment>
<keyword evidence="2" id="KW-1185">Reference proteome</keyword>
<dbReference type="Proteomes" id="UP000790347">
    <property type="component" value="Unassembled WGS sequence"/>
</dbReference>
<evidence type="ECO:0000313" key="1">
    <source>
        <dbReference type="EMBL" id="KAH9496986.1"/>
    </source>
</evidence>
<name>A0A922HKX6_DERFA</name>
<reference evidence="1" key="2">
    <citation type="journal article" date="2022" name="Res Sq">
        <title>Comparative Genomics Reveals Insights into the Divergent Evolution of Astigmatic Mites and Household Pest Adaptations.</title>
        <authorList>
            <person name="Xiong Q."/>
            <person name="Wan A.T.-Y."/>
            <person name="Liu X.-Y."/>
            <person name="Fung C.S.-H."/>
            <person name="Xiao X."/>
            <person name="Malainual N."/>
            <person name="Hou J."/>
            <person name="Wang L."/>
            <person name="Wang M."/>
            <person name="Yang K."/>
            <person name="Cui Y."/>
            <person name="Leung E."/>
            <person name="Nong W."/>
            <person name="Shin S.-K."/>
            <person name="Au S."/>
            <person name="Jeong K.Y."/>
            <person name="Chew F.T."/>
            <person name="Hui J."/>
            <person name="Leung T.F."/>
            <person name="Tungtrongchitr A."/>
            <person name="Zhong N."/>
            <person name="Liu Z."/>
            <person name="Tsui S."/>
        </authorList>
    </citation>
    <scope>NUCLEOTIDE SEQUENCE</scope>
    <source>
        <strain evidence="1">Derf</strain>
        <tissue evidence="1">Whole organism</tissue>
    </source>
</reference>
<dbReference type="AlphaFoldDB" id="A0A922HKX6"/>
<protein>
    <submittedName>
        <fullName evidence="1">Uncharacterized protein</fullName>
    </submittedName>
</protein>
<proteinExistence type="predicted"/>
<reference evidence="1" key="1">
    <citation type="submission" date="2013-05" db="EMBL/GenBank/DDBJ databases">
        <authorList>
            <person name="Yim A.K.Y."/>
            <person name="Chan T.F."/>
            <person name="Ji K.M."/>
            <person name="Liu X.Y."/>
            <person name="Zhou J.W."/>
            <person name="Li R.Q."/>
            <person name="Yang K.Y."/>
            <person name="Li J."/>
            <person name="Li M."/>
            <person name="Law P.T.W."/>
            <person name="Wu Y.L."/>
            <person name="Cai Z.L."/>
            <person name="Qin H."/>
            <person name="Bao Y."/>
            <person name="Leung R.K.K."/>
            <person name="Ng P.K.S."/>
            <person name="Zou J."/>
            <person name="Zhong X.J."/>
            <person name="Ran P.X."/>
            <person name="Zhong N.S."/>
            <person name="Liu Z.G."/>
            <person name="Tsui S.K.W."/>
        </authorList>
    </citation>
    <scope>NUCLEOTIDE SEQUENCE</scope>
    <source>
        <strain evidence="1">Derf</strain>
        <tissue evidence="1">Whole organism</tissue>
    </source>
</reference>
<accession>A0A922HKX6</accession>
<evidence type="ECO:0000313" key="2">
    <source>
        <dbReference type="Proteomes" id="UP000790347"/>
    </source>
</evidence>
<gene>
    <name evidence="1" type="ORF">DERF_013005</name>
</gene>